<gene>
    <name evidence="4" type="ORF">U473_04575</name>
</gene>
<evidence type="ECO:0000313" key="4">
    <source>
        <dbReference type="EMBL" id="KXG43368.1"/>
    </source>
</evidence>
<proteinExistence type="predicted"/>
<dbReference type="Proteomes" id="UP000070352">
    <property type="component" value="Unassembled WGS sequence"/>
</dbReference>
<dbReference type="SUPFAM" id="SSF46894">
    <property type="entry name" value="C-terminal effector domain of the bipartite response regulators"/>
    <property type="match status" value="1"/>
</dbReference>
<evidence type="ECO:0000256" key="1">
    <source>
        <dbReference type="ARBA" id="ARBA00023015"/>
    </source>
</evidence>
<sequence>MVPFFILWVVYQLNGDRSITGVVRILKGSYAKQTIQDTQFYNLHPYYGLFDGISANEIINQIEELTKHHFLYIQNEQLIITPQGINQLDKLKRNIVKNQLFHIEQDHSILLIDRTTKNTFWKRLSLLIQTLSYLSYHDFHFSPVISDLPVQKWVKKLLISNTTDRVQRLTNQLHLEMNQLKDDLSEPEQKILLYRLSGRHRMAFTWRQLEEELGYSIQEIKIMFNNLTYRLLQKVYHDPTRFKLLNMISEIDNKRSYLSPSTIKTMQLLNHGFSIEEIARKRGLTEGTIYDHIVEIILHSPIDLTRFTDEWKIEQIRELYRSIGSTNLSEYKKRLDPAISYHEIRMVLADQIKTKE</sequence>
<keyword evidence="1" id="KW-0805">Transcription regulation</keyword>
<dbReference type="Gene3D" id="1.10.10.10">
    <property type="entry name" value="Winged helix-like DNA-binding domain superfamily/Winged helix DNA-binding domain"/>
    <property type="match status" value="1"/>
</dbReference>
<dbReference type="InterPro" id="IPR036390">
    <property type="entry name" value="WH_DNA-bd_sf"/>
</dbReference>
<dbReference type="RefSeq" id="WP_068723793.1">
    <property type="nucleotide sequence ID" value="NZ_LSKU01000001.1"/>
</dbReference>
<accession>A0A135L2W9</accession>
<name>A0A135L2W9_9BACI</name>
<dbReference type="GO" id="GO:0006355">
    <property type="term" value="P:regulation of DNA-templated transcription"/>
    <property type="evidence" value="ECO:0007669"/>
    <property type="project" value="InterPro"/>
</dbReference>
<dbReference type="EMBL" id="LSKU01000001">
    <property type="protein sequence ID" value="KXG43368.1"/>
    <property type="molecule type" value="Genomic_DNA"/>
</dbReference>
<comment type="caution">
    <text evidence="4">The sequence shown here is derived from an EMBL/GenBank/DDBJ whole genome shotgun (WGS) entry which is preliminary data.</text>
</comment>
<feature type="domain" description="Helicase Helix-turn-helix" evidence="3">
    <location>
        <begin position="262"/>
        <end position="348"/>
    </location>
</feature>
<reference evidence="4 5" key="1">
    <citation type="submission" date="2016-02" db="EMBL/GenBank/DDBJ databases">
        <title>Draft Genome for Tepidibacillus decaturensis nov. sp. Strain Z9, an Anaerobic, Moderately Thermophilic and Heterotrophic Bacterium from Deep Subsurface of the Illinois Basin, USA.</title>
        <authorList>
            <person name="Dong Y."/>
            <person name="Chang J.Y."/>
            <person name="Sanford R."/>
            <person name="Fouke B.W."/>
        </authorList>
    </citation>
    <scope>NUCLEOTIDE SEQUENCE [LARGE SCALE GENOMIC DNA]</scope>
    <source>
        <strain evidence="4 5">Z9</strain>
    </source>
</reference>
<evidence type="ECO:0000256" key="2">
    <source>
        <dbReference type="ARBA" id="ARBA00023163"/>
    </source>
</evidence>
<keyword evidence="2" id="KW-0804">Transcription</keyword>
<organism evidence="4 5">
    <name type="scientific">Tepidibacillus decaturensis</name>
    <dbReference type="NCBI Taxonomy" id="1413211"/>
    <lineage>
        <taxon>Bacteria</taxon>
        <taxon>Bacillati</taxon>
        <taxon>Bacillota</taxon>
        <taxon>Bacilli</taxon>
        <taxon>Bacillales</taxon>
        <taxon>Bacillaceae</taxon>
        <taxon>Tepidibacillus</taxon>
    </lineage>
</organism>
<evidence type="ECO:0000259" key="3">
    <source>
        <dbReference type="Pfam" id="PF14493"/>
    </source>
</evidence>
<dbReference type="GO" id="GO:0003677">
    <property type="term" value="F:DNA binding"/>
    <property type="evidence" value="ECO:0007669"/>
    <property type="project" value="InterPro"/>
</dbReference>
<dbReference type="Pfam" id="PF14493">
    <property type="entry name" value="HTH_40"/>
    <property type="match status" value="1"/>
</dbReference>
<dbReference type="InterPro" id="IPR029491">
    <property type="entry name" value="Helicase_HTH"/>
</dbReference>
<dbReference type="SUPFAM" id="SSF46785">
    <property type="entry name" value="Winged helix' DNA-binding domain"/>
    <property type="match status" value="1"/>
</dbReference>
<dbReference type="AlphaFoldDB" id="A0A135L2W9"/>
<keyword evidence="5" id="KW-1185">Reference proteome</keyword>
<dbReference type="Gene3D" id="1.10.10.1390">
    <property type="entry name" value="ATP-dependent DNA helicase RecQ"/>
    <property type="match status" value="1"/>
</dbReference>
<dbReference type="InterPro" id="IPR036388">
    <property type="entry name" value="WH-like_DNA-bd_sf"/>
</dbReference>
<dbReference type="STRING" id="1413211.U473_04575"/>
<dbReference type="InterPro" id="IPR016032">
    <property type="entry name" value="Sig_transdc_resp-reg_C-effctor"/>
</dbReference>
<evidence type="ECO:0000313" key="5">
    <source>
        <dbReference type="Proteomes" id="UP000070352"/>
    </source>
</evidence>
<protein>
    <recommendedName>
        <fullName evidence="3">Helicase Helix-turn-helix domain-containing protein</fullName>
    </recommendedName>
</protein>
<dbReference type="OrthoDB" id="2354672at2"/>